<proteinExistence type="predicted"/>
<gene>
    <name evidence="1" type="ORF">S01H1_63650</name>
</gene>
<comment type="caution">
    <text evidence="1">The sequence shown here is derived from an EMBL/GenBank/DDBJ whole genome shotgun (WGS) entry which is preliminary data.</text>
</comment>
<accession>X0XKW3</accession>
<evidence type="ECO:0000313" key="1">
    <source>
        <dbReference type="EMBL" id="GAG37293.1"/>
    </source>
</evidence>
<dbReference type="AlphaFoldDB" id="X0XKW3"/>
<feature type="non-terminal residue" evidence="1">
    <location>
        <position position="1"/>
    </location>
</feature>
<sequence>KGQYENRGAKTTFAGWEGLRPGRWQIEAHEFLSIGVAETCMTDVHFGSEADIATDVSYVRFSPESGHWHPWSRCCPSKLVPVKSDASLVKQRCYSLFGTVTTPDQEWMLENVPWHVLQT</sequence>
<organism evidence="1">
    <name type="scientific">marine sediment metagenome</name>
    <dbReference type="NCBI Taxonomy" id="412755"/>
    <lineage>
        <taxon>unclassified sequences</taxon>
        <taxon>metagenomes</taxon>
        <taxon>ecological metagenomes</taxon>
    </lineage>
</organism>
<protein>
    <submittedName>
        <fullName evidence="1">Uncharacterized protein</fullName>
    </submittedName>
</protein>
<reference evidence="1" key="1">
    <citation type="journal article" date="2014" name="Front. Microbiol.">
        <title>High frequency of phylogenetically diverse reductive dehalogenase-homologous genes in deep subseafloor sedimentary metagenomes.</title>
        <authorList>
            <person name="Kawai M."/>
            <person name="Futagami T."/>
            <person name="Toyoda A."/>
            <person name="Takaki Y."/>
            <person name="Nishi S."/>
            <person name="Hori S."/>
            <person name="Arai W."/>
            <person name="Tsubouchi T."/>
            <person name="Morono Y."/>
            <person name="Uchiyama I."/>
            <person name="Ito T."/>
            <person name="Fujiyama A."/>
            <person name="Inagaki F."/>
            <person name="Takami H."/>
        </authorList>
    </citation>
    <scope>NUCLEOTIDE SEQUENCE</scope>
    <source>
        <strain evidence="1">Expedition CK06-06</strain>
    </source>
</reference>
<dbReference type="EMBL" id="BARS01041906">
    <property type="protein sequence ID" value="GAG37293.1"/>
    <property type="molecule type" value="Genomic_DNA"/>
</dbReference>
<name>X0XKW3_9ZZZZ</name>